<evidence type="ECO:0000313" key="3">
    <source>
        <dbReference type="Proteomes" id="UP000294562"/>
    </source>
</evidence>
<name>A0A4R6B546_9RHOB</name>
<dbReference type="RefSeq" id="WP_133341431.1">
    <property type="nucleotide sequence ID" value="NZ_SMZO01000004.1"/>
</dbReference>
<feature type="region of interest" description="Disordered" evidence="1">
    <location>
        <begin position="74"/>
        <end position="93"/>
    </location>
</feature>
<proteinExistence type="predicted"/>
<dbReference type="Proteomes" id="UP000294562">
    <property type="component" value="Unassembled WGS sequence"/>
</dbReference>
<keyword evidence="3" id="KW-1185">Reference proteome</keyword>
<gene>
    <name evidence="2" type="ORF">E2L05_03140</name>
</gene>
<protein>
    <submittedName>
        <fullName evidence="2">Uncharacterized protein</fullName>
    </submittedName>
</protein>
<dbReference type="OrthoDB" id="7869798at2"/>
<reference evidence="2 3" key="1">
    <citation type="submission" date="2019-03" db="EMBL/GenBank/DDBJ databases">
        <title>Rhodobacteraceae bacterium SM1902, a new member of the family Rhodobacteraceae isolated from Yantai.</title>
        <authorList>
            <person name="Sun Y."/>
        </authorList>
    </citation>
    <scope>NUCLEOTIDE SEQUENCE [LARGE SCALE GENOMIC DNA]</scope>
    <source>
        <strain evidence="2 3">SM1902</strain>
    </source>
</reference>
<dbReference type="AlphaFoldDB" id="A0A4R6B546"/>
<dbReference type="EMBL" id="SMZO01000004">
    <property type="protein sequence ID" value="TDL91008.1"/>
    <property type="molecule type" value="Genomic_DNA"/>
</dbReference>
<accession>A0A4R6B546</accession>
<sequence>MSDTHLEATISRFRAFADVIAELYRDDPNVRSVCQEKEVADVARSRWEDMPDRAKEYGQVLECLENEFLDTVSKGIGSGPPQSAPNALHNLKE</sequence>
<evidence type="ECO:0000313" key="2">
    <source>
        <dbReference type="EMBL" id="TDL91008.1"/>
    </source>
</evidence>
<organism evidence="2 3">
    <name type="scientific">Meridianimarinicoccus aquatilis</name>
    <dbReference type="NCBI Taxonomy" id="2552766"/>
    <lineage>
        <taxon>Bacteria</taxon>
        <taxon>Pseudomonadati</taxon>
        <taxon>Pseudomonadota</taxon>
        <taxon>Alphaproteobacteria</taxon>
        <taxon>Rhodobacterales</taxon>
        <taxon>Paracoccaceae</taxon>
        <taxon>Meridianimarinicoccus</taxon>
    </lineage>
</organism>
<evidence type="ECO:0000256" key="1">
    <source>
        <dbReference type="SAM" id="MobiDB-lite"/>
    </source>
</evidence>
<comment type="caution">
    <text evidence="2">The sequence shown here is derived from an EMBL/GenBank/DDBJ whole genome shotgun (WGS) entry which is preliminary data.</text>
</comment>